<dbReference type="PROSITE" id="PS51257">
    <property type="entry name" value="PROKAR_LIPOPROTEIN"/>
    <property type="match status" value="1"/>
</dbReference>
<sequence length="257" mass="29853">MRTLFTLLITTLLLVSCGSEDELLHYDTAETSVYFAYRAGDNSITGKNLDSLTYNFSLDEDLTITENVLKIPVRISGLATATDREIKYSIESLDGVFDNKNLEFTRTTIGANQYIDTVFIRVKRDPKLAEKDQVFNLNILANEHFSIGEIQNSKIKIIIADRLRMPNWWNKWSNYMGKYYKEVYQKWISMYTLGVDPTPDIYGVYPGPYYSWENMPPGAVYNWCPVTFQYIQKLKQYFEENEIYPDGDTSLRPIKLP</sequence>
<evidence type="ECO:0000313" key="1">
    <source>
        <dbReference type="EMBL" id="MVZ60554.1"/>
    </source>
</evidence>
<reference evidence="1 2" key="1">
    <citation type="submission" date="2019-12" db="EMBL/GenBank/DDBJ databases">
        <authorList>
            <person name="Dong K."/>
        </authorList>
    </citation>
    <scope>NUCLEOTIDE SEQUENCE [LARGE SCALE GENOMIC DNA]</scope>
    <source>
        <strain evidence="1 2">JCM 31225</strain>
    </source>
</reference>
<keyword evidence="2" id="KW-1185">Reference proteome</keyword>
<gene>
    <name evidence="1" type="ORF">GQF63_00830</name>
</gene>
<dbReference type="OrthoDB" id="705172at2"/>
<dbReference type="Pfam" id="PF16132">
    <property type="entry name" value="DUF4843"/>
    <property type="match status" value="1"/>
</dbReference>
<dbReference type="EMBL" id="WSQA01000001">
    <property type="protein sequence ID" value="MVZ60554.1"/>
    <property type="molecule type" value="Genomic_DNA"/>
</dbReference>
<proteinExistence type="predicted"/>
<dbReference type="RefSeq" id="WP_160367200.1">
    <property type="nucleotide sequence ID" value="NZ_WSQA01000001.1"/>
</dbReference>
<name>A0A6N8KUT9_9SPHI</name>
<organism evidence="1 2">
    <name type="scientific">Sphingobacterium humi</name>
    <dbReference type="NCBI Taxonomy" id="1796905"/>
    <lineage>
        <taxon>Bacteria</taxon>
        <taxon>Pseudomonadati</taxon>
        <taxon>Bacteroidota</taxon>
        <taxon>Sphingobacteriia</taxon>
        <taxon>Sphingobacteriales</taxon>
        <taxon>Sphingobacteriaceae</taxon>
        <taxon>Sphingobacterium</taxon>
    </lineage>
</organism>
<protein>
    <submittedName>
        <fullName evidence="1">DUF4843 domain-containing protein</fullName>
    </submittedName>
</protein>
<dbReference type="Proteomes" id="UP000435036">
    <property type="component" value="Unassembled WGS sequence"/>
</dbReference>
<evidence type="ECO:0000313" key="2">
    <source>
        <dbReference type="Proteomes" id="UP000435036"/>
    </source>
</evidence>
<dbReference type="InterPro" id="IPR032299">
    <property type="entry name" value="DUF4843"/>
</dbReference>
<comment type="caution">
    <text evidence="1">The sequence shown here is derived from an EMBL/GenBank/DDBJ whole genome shotgun (WGS) entry which is preliminary data.</text>
</comment>
<accession>A0A6N8KUT9</accession>
<dbReference type="AlphaFoldDB" id="A0A6N8KUT9"/>